<keyword evidence="4 11" id="KW-0812">Transmembrane</keyword>
<dbReference type="InterPro" id="IPR047871">
    <property type="entry name" value="K_chnl_Slo-like"/>
</dbReference>
<evidence type="ECO:0000313" key="14">
    <source>
        <dbReference type="Proteomes" id="UP000702964"/>
    </source>
</evidence>
<evidence type="ECO:0000256" key="3">
    <source>
        <dbReference type="ARBA" id="ARBA00022538"/>
    </source>
</evidence>
<keyword evidence="7 11" id="KW-1133">Transmembrane helix</keyword>
<feature type="transmembrane region" description="Helical" evidence="11">
    <location>
        <begin position="148"/>
        <end position="165"/>
    </location>
</feature>
<dbReference type="SUPFAM" id="SSF81324">
    <property type="entry name" value="Voltage-gated potassium channels"/>
    <property type="match status" value="1"/>
</dbReference>
<evidence type="ECO:0000313" key="13">
    <source>
        <dbReference type="EMBL" id="KAF4319503.1"/>
    </source>
</evidence>
<dbReference type="GO" id="GO:0005267">
    <property type="term" value="F:potassium channel activity"/>
    <property type="evidence" value="ECO:0007669"/>
    <property type="project" value="UniProtKB-KW"/>
</dbReference>
<keyword evidence="10" id="KW-0407">Ion channel</keyword>
<evidence type="ECO:0000256" key="10">
    <source>
        <dbReference type="ARBA" id="ARBA00023303"/>
    </source>
</evidence>
<evidence type="ECO:0000256" key="4">
    <source>
        <dbReference type="ARBA" id="ARBA00022692"/>
    </source>
</evidence>
<feature type="transmembrane region" description="Helical" evidence="11">
    <location>
        <begin position="12"/>
        <end position="32"/>
    </location>
</feature>
<reference evidence="13" key="1">
    <citation type="journal article" date="2015" name="Genom Data">
        <title>Draft genome sequences of Phytophthora kernoviae and Phytophthora ramorum lineage EU2 from Scotland.</title>
        <authorList>
            <person name="Sambles C."/>
            <person name="Schlenzig A."/>
            <person name="O'Neill P."/>
            <person name="Grant M."/>
            <person name="Studholme D.J."/>
        </authorList>
    </citation>
    <scope>NUCLEOTIDE SEQUENCE</scope>
    <source>
        <strain evidence="13">00238/432</strain>
    </source>
</reference>
<feature type="domain" description="RCK N-terminal" evidence="12">
    <location>
        <begin position="318"/>
        <end position="434"/>
    </location>
</feature>
<dbReference type="Gene3D" id="3.40.50.720">
    <property type="entry name" value="NAD(P)-binding Rossmann-like Domain"/>
    <property type="match status" value="2"/>
</dbReference>
<evidence type="ECO:0000256" key="5">
    <source>
        <dbReference type="ARBA" id="ARBA00022826"/>
    </source>
</evidence>
<keyword evidence="9 11" id="KW-0472">Membrane</keyword>
<feature type="transmembrane region" description="Helical" evidence="11">
    <location>
        <begin position="75"/>
        <end position="105"/>
    </location>
</feature>
<dbReference type="PANTHER" id="PTHR10027">
    <property type="entry name" value="CALCIUM-ACTIVATED POTASSIUM CHANNEL ALPHA CHAIN"/>
    <property type="match status" value="1"/>
</dbReference>
<organism evidence="13 14">
    <name type="scientific">Phytophthora kernoviae 00238/432</name>
    <dbReference type="NCBI Taxonomy" id="1284355"/>
    <lineage>
        <taxon>Eukaryota</taxon>
        <taxon>Sar</taxon>
        <taxon>Stramenopiles</taxon>
        <taxon>Oomycota</taxon>
        <taxon>Peronosporomycetes</taxon>
        <taxon>Peronosporales</taxon>
        <taxon>Peronosporaceae</taxon>
        <taxon>Phytophthora</taxon>
    </lineage>
</organism>
<comment type="subcellular location">
    <subcellularLocation>
        <location evidence="1">Membrane</location>
        <topology evidence="1">Multi-pass membrane protein</topology>
    </subcellularLocation>
</comment>
<evidence type="ECO:0000256" key="1">
    <source>
        <dbReference type="ARBA" id="ARBA00004141"/>
    </source>
</evidence>
<dbReference type="Pfam" id="PF22614">
    <property type="entry name" value="Slo-like_RCK"/>
    <property type="match status" value="2"/>
</dbReference>
<dbReference type="Proteomes" id="UP000702964">
    <property type="component" value="Unassembled WGS sequence"/>
</dbReference>
<feature type="transmembrane region" description="Helical" evidence="11">
    <location>
        <begin position="44"/>
        <end position="63"/>
    </location>
</feature>
<dbReference type="PANTHER" id="PTHR10027:SF10">
    <property type="entry name" value="SLOWPOKE 2, ISOFORM D"/>
    <property type="match status" value="1"/>
</dbReference>
<dbReference type="GO" id="GO:0016020">
    <property type="term" value="C:membrane"/>
    <property type="evidence" value="ECO:0007669"/>
    <property type="project" value="UniProtKB-SubCell"/>
</dbReference>
<evidence type="ECO:0000256" key="8">
    <source>
        <dbReference type="ARBA" id="ARBA00023065"/>
    </source>
</evidence>
<keyword evidence="5" id="KW-0631">Potassium channel</keyword>
<evidence type="ECO:0000256" key="6">
    <source>
        <dbReference type="ARBA" id="ARBA00022958"/>
    </source>
</evidence>
<sequence>MWTPRYLDNGNVGAGIDTFMTVVSIVYAGTYITNTYIPLNSMPHSIWVIELICATLFAVDFATRGIYLNNRRQDFLLSVTALVNAVVILPLMCILLGAAGVIQVAETMDGTLSVKNLGDWTFFNSFFNSVMTFVTIDKPPSDNALSKIFVGVLVCVFILVIPYQISNVMDLSRSISSYEQASYRPTRNSRHVVLCGDLTASRIGHFFREIFHNDHDFVGVHVVVLSEDPPVTSLKALLLDPFFAKRVWFIQGSLLEVDDAKRAACDSADAIFILTSRVDVEGEGANEKIAKRNTPAKKLPTTAEEAVVDDVGNLNFIVDHIVVCVTTELAFATDLEHLIGPLRARSLKQYRPVVIMTAKLPDDDIYESFSHFLDVHFVVGDPYRRKTLRRAGVSDAFRVLILGTSCLISDNNSELLQDAESVALHRFITSFIGMPHAPRVITELGNRASVHFVAQNLLGNGWFQSSGDDNELAMFESSEAFSQNFFLSPAFASGLTYSSTLCDSLLINQFFNGRIKAILGEFMFASQTSHDTNTLRDAMLEANLQRSSLFAVEVPLDFVGRSFEYVFHYLLSSDDILVIGLYRCHPYMHPSSEKPEYKARVEFPENERSVPYGYVYVNPQPFEEITGDDLLYVLSDKQPCWANSPEE</sequence>
<feature type="transmembrane region" description="Helical" evidence="11">
    <location>
        <begin position="117"/>
        <end position="136"/>
    </location>
</feature>
<evidence type="ECO:0000259" key="12">
    <source>
        <dbReference type="Pfam" id="PF22614"/>
    </source>
</evidence>
<protein>
    <recommendedName>
        <fullName evidence="12">RCK N-terminal domain-containing protein</fullName>
    </recommendedName>
</protein>
<reference evidence="13" key="2">
    <citation type="submission" date="2020-02" db="EMBL/GenBank/DDBJ databases">
        <authorList>
            <person name="Studholme D.J."/>
        </authorList>
    </citation>
    <scope>NUCLEOTIDE SEQUENCE</scope>
    <source>
        <strain evidence="13">00238/432</strain>
    </source>
</reference>
<evidence type="ECO:0000256" key="11">
    <source>
        <dbReference type="SAM" id="Phobius"/>
    </source>
</evidence>
<name>A0A8J4SDW8_9STRA</name>
<gene>
    <name evidence="13" type="ORF">G195_005325</name>
</gene>
<dbReference type="AlphaFoldDB" id="A0A8J4SDW8"/>
<keyword evidence="2" id="KW-0813">Transport</keyword>
<proteinExistence type="predicted"/>
<keyword evidence="6" id="KW-0630">Potassium</keyword>
<feature type="domain" description="RCK N-terminal" evidence="12">
    <location>
        <begin position="188"/>
        <end position="279"/>
    </location>
</feature>
<dbReference type="EMBL" id="AOFI03000210">
    <property type="protein sequence ID" value="KAF4319503.1"/>
    <property type="molecule type" value="Genomic_DNA"/>
</dbReference>
<evidence type="ECO:0000256" key="2">
    <source>
        <dbReference type="ARBA" id="ARBA00022448"/>
    </source>
</evidence>
<comment type="caution">
    <text evidence="13">The sequence shown here is derived from an EMBL/GenBank/DDBJ whole genome shotgun (WGS) entry which is preliminary data.</text>
</comment>
<evidence type="ECO:0000256" key="7">
    <source>
        <dbReference type="ARBA" id="ARBA00022989"/>
    </source>
</evidence>
<evidence type="ECO:0000256" key="9">
    <source>
        <dbReference type="ARBA" id="ARBA00023136"/>
    </source>
</evidence>
<accession>A0A8J4SDW8</accession>
<dbReference type="InterPro" id="IPR003148">
    <property type="entry name" value="RCK_N"/>
</dbReference>
<keyword evidence="3" id="KW-0633">Potassium transport</keyword>
<keyword evidence="8" id="KW-0406">Ion transport</keyword>